<dbReference type="AlphaFoldDB" id="A0A0H5DRV5"/>
<keyword evidence="11" id="KW-1185">Reference proteome</keyword>
<dbReference type="PANTHER" id="PTHR46997">
    <property type="entry name" value="LOW AFFINITY TRYPTOPHAN PERMEASE-RELATED"/>
    <property type="match status" value="1"/>
</dbReference>
<dbReference type="GO" id="GO:0015173">
    <property type="term" value="F:aromatic amino acid transmembrane transporter activity"/>
    <property type="evidence" value="ECO:0007669"/>
    <property type="project" value="InterPro"/>
</dbReference>
<feature type="transmembrane region" description="Helical" evidence="9">
    <location>
        <begin position="142"/>
        <end position="163"/>
    </location>
</feature>
<accession>A0A0H5DRV5</accession>
<proteinExistence type="predicted"/>
<evidence type="ECO:0000256" key="1">
    <source>
        <dbReference type="ARBA" id="ARBA00004429"/>
    </source>
</evidence>
<keyword evidence="4" id="KW-0997">Cell inner membrane</keyword>
<feature type="transmembrane region" description="Helical" evidence="9">
    <location>
        <begin position="170"/>
        <end position="190"/>
    </location>
</feature>
<dbReference type="EMBL" id="CWGJ01000028">
    <property type="protein sequence ID" value="CRX39357.1"/>
    <property type="molecule type" value="Genomic_DNA"/>
</dbReference>
<feature type="transmembrane region" description="Helical" evidence="9">
    <location>
        <begin position="56"/>
        <end position="83"/>
    </location>
</feature>
<evidence type="ECO:0000256" key="5">
    <source>
        <dbReference type="ARBA" id="ARBA00022692"/>
    </source>
</evidence>
<keyword evidence="3" id="KW-1003">Cell membrane</keyword>
<evidence type="ECO:0000256" key="9">
    <source>
        <dbReference type="SAM" id="Phobius"/>
    </source>
</evidence>
<evidence type="ECO:0000256" key="8">
    <source>
        <dbReference type="ARBA" id="ARBA00023136"/>
    </source>
</evidence>
<evidence type="ECO:0000313" key="11">
    <source>
        <dbReference type="Proteomes" id="UP000220251"/>
    </source>
</evidence>
<feature type="transmembrane region" description="Helical" evidence="9">
    <location>
        <begin position="236"/>
        <end position="260"/>
    </location>
</feature>
<keyword evidence="8 9" id="KW-0472">Membrane</keyword>
<dbReference type="GO" id="GO:0003333">
    <property type="term" value="P:amino acid transmembrane transport"/>
    <property type="evidence" value="ECO:0007669"/>
    <property type="project" value="InterPro"/>
</dbReference>
<feature type="transmembrane region" description="Helical" evidence="9">
    <location>
        <begin position="328"/>
        <end position="347"/>
    </location>
</feature>
<evidence type="ECO:0000256" key="3">
    <source>
        <dbReference type="ARBA" id="ARBA00022475"/>
    </source>
</evidence>
<dbReference type="Pfam" id="PF03222">
    <property type="entry name" value="Trp_Tyr_perm"/>
    <property type="match status" value="1"/>
</dbReference>
<evidence type="ECO:0000313" key="10">
    <source>
        <dbReference type="EMBL" id="CRX39357.1"/>
    </source>
</evidence>
<keyword evidence="2" id="KW-0813">Transport</keyword>
<dbReference type="RefSeq" id="WP_098039227.1">
    <property type="nucleotide sequence ID" value="NZ_CWGJ01000028.1"/>
</dbReference>
<comment type="subcellular location">
    <subcellularLocation>
        <location evidence="1">Cell inner membrane</location>
        <topology evidence="1">Multi-pass membrane protein</topology>
    </subcellularLocation>
</comment>
<name>A0A0H5DRV5_9BACT</name>
<keyword evidence="6" id="KW-0029">Amino-acid transport</keyword>
<organism evidence="10 11">
    <name type="scientific">Estrella lausannensis</name>
    <dbReference type="NCBI Taxonomy" id="483423"/>
    <lineage>
        <taxon>Bacteria</taxon>
        <taxon>Pseudomonadati</taxon>
        <taxon>Chlamydiota</taxon>
        <taxon>Chlamydiia</taxon>
        <taxon>Parachlamydiales</taxon>
        <taxon>Candidatus Criblamydiaceae</taxon>
        <taxon>Estrella</taxon>
    </lineage>
</organism>
<feature type="transmembrane region" description="Helical" evidence="9">
    <location>
        <begin position="104"/>
        <end position="122"/>
    </location>
</feature>
<evidence type="ECO:0000256" key="7">
    <source>
        <dbReference type="ARBA" id="ARBA00022989"/>
    </source>
</evidence>
<dbReference type="GO" id="GO:0005886">
    <property type="term" value="C:plasma membrane"/>
    <property type="evidence" value="ECO:0007669"/>
    <property type="project" value="UniProtKB-SubCell"/>
</dbReference>
<dbReference type="Proteomes" id="UP000220251">
    <property type="component" value="Unassembled WGS sequence"/>
</dbReference>
<evidence type="ECO:0000256" key="2">
    <source>
        <dbReference type="ARBA" id="ARBA00022448"/>
    </source>
</evidence>
<feature type="transmembrane region" description="Helical" evidence="9">
    <location>
        <begin position="202"/>
        <end position="224"/>
    </location>
</feature>
<feature type="transmembrane region" description="Helical" evidence="9">
    <location>
        <begin position="353"/>
        <end position="376"/>
    </location>
</feature>
<dbReference type="PANTHER" id="PTHR46997:SF2">
    <property type="entry name" value="TYROSINE-SPECIFIC TRANSPORT SYSTEM"/>
    <property type="match status" value="1"/>
</dbReference>
<reference evidence="11" key="1">
    <citation type="submission" date="2015-06" db="EMBL/GenBank/DDBJ databases">
        <authorList>
            <person name="Bertelli C."/>
        </authorList>
    </citation>
    <scope>NUCLEOTIDE SEQUENCE [LARGE SCALE GENOMIC DNA]</scope>
    <source>
        <strain evidence="11">CRIB-30</strain>
    </source>
</reference>
<sequence>MAEIENDPGMVEEIQDALFEEKEPEPSLINAIFLITGTCIGAGMLALPFVTAYSGFLPALLIGFISWIFMMATGLLFLEATLWMPDGANVISLSRHFLGRTGQWIGAVLFLFLYLCLMVSYIDEGSALFGSFMSSYISPLESTLQLIFFSVIFGALVLVGTQIVGKVNGLLVLGLVLSYFLIVVAGIGSVEAPLALRADWSLWYMAAPTLFSAYGYHNILPTLSTYLKRDTKKLRIAVIVGTTIPFIVYTLWQLLIIGAVPVEHISQIQGLQVRSWELLGLATDSVLLKALGKAFAFFAIVTSLLGVALSMVDFLGDGLKVKRSGLTRVFLTMAVFIPPTIFASTYPGIFVEAIGVAGGIGEAILNGIMPVLMVYVGRFKMGLPPIYRFPFERTTLSAFIVFTLLIMFIEIRHLMS</sequence>
<dbReference type="OrthoDB" id="18749at2"/>
<evidence type="ECO:0000256" key="6">
    <source>
        <dbReference type="ARBA" id="ARBA00022970"/>
    </source>
</evidence>
<feature type="transmembrane region" description="Helical" evidence="9">
    <location>
        <begin position="396"/>
        <end position="415"/>
    </location>
</feature>
<evidence type="ECO:0000256" key="4">
    <source>
        <dbReference type="ARBA" id="ARBA00022519"/>
    </source>
</evidence>
<protein>
    <submittedName>
        <fullName evidence="10">Aromatic amino acid permease</fullName>
    </submittedName>
</protein>
<feature type="transmembrane region" description="Helical" evidence="9">
    <location>
        <begin position="294"/>
        <end position="316"/>
    </location>
</feature>
<dbReference type="PRINTS" id="PR00166">
    <property type="entry name" value="AROAAPRMEASE"/>
</dbReference>
<keyword evidence="5 9" id="KW-0812">Transmembrane</keyword>
<gene>
    <name evidence="10" type="ORF">ELAC_2035</name>
</gene>
<dbReference type="Gene3D" id="1.20.1740.10">
    <property type="entry name" value="Amino acid/polyamine transporter I"/>
    <property type="match status" value="1"/>
</dbReference>
<dbReference type="InterPro" id="IPR018227">
    <property type="entry name" value="Amino_acid_transport_2"/>
</dbReference>
<feature type="transmembrane region" description="Helical" evidence="9">
    <location>
        <begin position="28"/>
        <end position="50"/>
    </location>
</feature>
<dbReference type="InterPro" id="IPR013059">
    <property type="entry name" value="Trp_tyr_transpt"/>
</dbReference>
<keyword evidence="7 9" id="KW-1133">Transmembrane helix</keyword>